<dbReference type="AlphaFoldDB" id="A0A1G1Y7C5"/>
<dbReference type="Proteomes" id="UP000178385">
    <property type="component" value="Unassembled WGS sequence"/>
</dbReference>
<accession>A0A1G1Y7C5</accession>
<reference evidence="1 2" key="1">
    <citation type="journal article" date="2016" name="Nat. Commun.">
        <title>Thousands of microbial genomes shed light on interconnected biogeochemical processes in an aquifer system.</title>
        <authorList>
            <person name="Anantharaman K."/>
            <person name="Brown C.T."/>
            <person name="Hug L.A."/>
            <person name="Sharon I."/>
            <person name="Castelle C.J."/>
            <person name="Probst A.J."/>
            <person name="Thomas B.C."/>
            <person name="Singh A."/>
            <person name="Wilkins M.J."/>
            <person name="Karaoz U."/>
            <person name="Brodie E.L."/>
            <person name="Williams K.H."/>
            <person name="Hubbard S.S."/>
            <person name="Banfield J.F."/>
        </authorList>
    </citation>
    <scope>NUCLEOTIDE SEQUENCE [LARGE SCALE GENOMIC DNA]</scope>
</reference>
<name>A0A1G1Y7C5_9BACT</name>
<dbReference type="EMBL" id="MHIG01000002">
    <property type="protein sequence ID" value="OGY48232.1"/>
    <property type="molecule type" value="Genomic_DNA"/>
</dbReference>
<protein>
    <submittedName>
        <fullName evidence="1">Uncharacterized protein</fullName>
    </submittedName>
</protein>
<gene>
    <name evidence="1" type="ORF">A2840_00515</name>
</gene>
<comment type="caution">
    <text evidence="1">The sequence shown here is derived from an EMBL/GenBank/DDBJ whole genome shotgun (WGS) entry which is preliminary data.</text>
</comment>
<evidence type="ECO:0000313" key="1">
    <source>
        <dbReference type="EMBL" id="OGY48232.1"/>
    </source>
</evidence>
<proteinExistence type="predicted"/>
<organism evidence="1 2">
    <name type="scientific">Candidatus Buchananbacteria bacterium RIFCSPHIGHO2_01_FULL_47_11b</name>
    <dbReference type="NCBI Taxonomy" id="1797537"/>
    <lineage>
        <taxon>Bacteria</taxon>
        <taxon>Candidatus Buchananiibacteriota</taxon>
    </lineage>
</organism>
<evidence type="ECO:0000313" key="2">
    <source>
        <dbReference type="Proteomes" id="UP000178385"/>
    </source>
</evidence>
<sequence>MQNTNKVVLKGTVLTAHEVGALKTLGPGIWLDDAHSCDVRLIAVMPSEQVVDLGTVDVSLAEVGRGDLLKGPYRLEDGTEVCISSTVTDFTQFLIET</sequence>